<keyword evidence="3" id="KW-1185">Reference proteome</keyword>
<name>A0A545UCC8_9GAMM</name>
<dbReference type="RefSeq" id="WP_142932127.1">
    <property type="nucleotide sequence ID" value="NZ_ML660165.1"/>
</dbReference>
<gene>
    <name evidence="2" type="ORF">FLL46_15030</name>
</gene>
<proteinExistence type="predicted"/>
<organism evidence="2 3">
    <name type="scientific">Aliikangiella coralliicola</name>
    <dbReference type="NCBI Taxonomy" id="2592383"/>
    <lineage>
        <taxon>Bacteria</taxon>
        <taxon>Pseudomonadati</taxon>
        <taxon>Pseudomonadota</taxon>
        <taxon>Gammaproteobacteria</taxon>
        <taxon>Oceanospirillales</taxon>
        <taxon>Pleioneaceae</taxon>
        <taxon>Aliikangiella</taxon>
    </lineage>
</organism>
<evidence type="ECO:0000313" key="3">
    <source>
        <dbReference type="Proteomes" id="UP000315439"/>
    </source>
</evidence>
<feature type="compositionally biased region" description="Acidic residues" evidence="1">
    <location>
        <begin position="236"/>
        <end position="248"/>
    </location>
</feature>
<reference evidence="2 3" key="1">
    <citation type="submission" date="2019-07" db="EMBL/GenBank/DDBJ databases">
        <title>Draft genome for Aliikangiella sp. M105.</title>
        <authorList>
            <person name="Wang G."/>
        </authorList>
    </citation>
    <scope>NUCLEOTIDE SEQUENCE [LARGE SCALE GENOMIC DNA]</scope>
    <source>
        <strain evidence="2 3">M105</strain>
    </source>
</reference>
<evidence type="ECO:0000313" key="2">
    <source>
        <dbReference type="EMBL" id="TQV87116.1"/>
    </source>
</evidence>
<protein>
    <submittedName>
        <fullName evidence="2">Uncharacterized protein</fullName>
    </submittedName>
</protein>
<comment type="caution">
    <text evidence="2">The sequence shown here is derived from an EMBL/GenBank/DDBJ whole genome shotgun (WGS) entry which is preliminary data.</text>
</comment>
<feature type="region of interest" description="Disordered" evidence="1">
    <location>
        <begin position="233"/>
        <end position="254"/>
    </location>
</feature>
<evidence type="ECO:0000256" key="1">
    <source>
        <dbReference type="SAM" id="MobiDB-lite"/>
    </source>
</evidence>
<dbReference type="Proteomes" id="UP000315439">
    <property type="component" value="Unassembled WGS sequence"/>
</dbReference>
<dbReference type="EMBL" id="VIKS01000009">
    <property type="protein sequence ID" value="TQV87116.1"/>
    <property type="molecule type" value="Genomic_DNA"/>
</dbReference>
<sequence>MKLITKIIAINLLFFVGTASSIGLIPPGEGPGEDTIQLYDDILSTNVFGTLRVKNSVRNGQLVFMTLKFEGQSGLSWQMTTNADRSFISVVAPNSSWSMTRGAGATYTARNNHTNEVQIIEYDPNYENESIPDLSWVDTTDQLQKDWYDFVSYEQVQNKAYSALNTHRKDDVSCADLPACDAGNMIALMGTSLRAGVICAASAGWGCGFSLAMVAGAMVDYNQDCGDCNLYTEPNNDNDDQSDDDNDDNQNWSSSGEDTCVGSCSNITGGSGSSNGFFVCTQWTDFYQQGVRLYTWCSRYTRMP</sequence>
<accession>A0A545UCC8</accession>
<dbReference type="AlphaFoldDB" id="A0A545UCC8"/>